<feature type="compositionally biased region" description="Acidic residues" evidence="1">
    <location>
        <begin position="175"/>
        <end position="186"/>
    </location>
</feature>
<feature type="region of interest" description="Disordered" evidence="1">
    <location>
        <begin position="206"/>
        <end position="241"/>
    </location>
</feature>
<dbReference type="AlphaFoldDB" id="A0A8X7N4L0"/>
<dbReference type="EMBL" id="LWDG02000505">
    <property type="protein sequence ID" value="KAE8264752.1"/>
    <property type="molecule type" value="Genomic_DNA"/>
</dbReference>
<feature type="compositionally biased region" description="Polar residues" evidence="1">
    <location>
        <begin position="1"/>
        <end position="27"/>
    </location>
</feature>
<reference evidence="2" key="2">
    <citation type="journal article" date="2019" name="IMA Fungus">
        <title>Genome sequencing and comparison of five Tilletia species to identify candidate genes for the detection of regulated species infecting wheat.</title>
        <authorList>
            <person name="Nguyen H.D.T."/>
            <person name="Sultana T."/>
            <person name="Kesanakurti P."/>
            <person name="Hambleton S."/>
        </authorList>
    </citation>
    <scope>NUCLEOTIDE SEQUENCE</scope>
    <source>
        <strain evidence="2">DAOMC 236422</strain>
    </source>
</reference>
<name>A0A8X7N4L0_9BASI</name>
<feature type="compositionally biased region" description="Low complexity" evidence="1">
    <location>
        <begin position="78"/>
        <end position="92"/>
    </location>
</feature>
<keyword evidence="3" id="KW-1185">Reference proteome</keyword>
<dbReference type="Proteomes" id="UP000078113">
    <property type="component" value="Unassembled WGS sequence"/>
</dbReference>
<feature type="compositionally biased region" description="Polar residues" evidence="1">
    <location>
        <begin position="306"/>
        <end position="334"/>
    </location>
</feature>
<reference evidence="2" key="1">
    <citation type="submission" date="2016-04" db="EMBL/GenBank/DDBJ databases">
        <authorList>
            <person name="Nguyen H.D."/>
            <person name="Samba Siva P."/>
            <person name="Cullis J."/>
            <person name="Levesque C.A."/>
            <person name="Hambleton S."/>
        </authorList>
    </citation>
    <scope>NUCLEOTIDE SEQUENCE</scope>
    <source>
        <strain evidence="2">DAOMC 236422</strain>
    </source>
</reference>
<gene>
    <name evidence="2" type="ORF">A4X09_0g6872</name>
</gene>
<evidence type="ECO:0000313" key="3">
    <source>
        <dbReference type="Proteomes" id="UP000078113"/>
    </source>
</evidence>
<sequence>MRTDAQLATTQLQIRNTTRPRSTSKRTGGNLGLWAAAAAKAAQGEVREKLAPYSSAPPRTGSTPFPALSDLMRPPIASQSTSSFPSSSARTSEPAQTTRVQPSIGPAVPSVPSATSPPILDHTRLHSVTKRASTAETSRGALSPTTDNAAGIGEEQEKTTEMADNGVAQQSEQEQAAEDEKDEEEQLFLPSDIARRLAALKHTRIRQSSLQTWQMESKGTSKSTPIRRSGSTMALSSPSLPKDWKRSYKVLRLGLEKEEVVLEGKLASVKSRTADRDGVMEDVSTVPADPSSQGSIPTKINDAHTHSSTTREAQNGVRSNSARVPTGQPHSASARSLPVRPLSRQVNECTEAARLPAPDLHQTRIRQRQEEYEYEYEYARARGIEDVDEARHPLHASHSTRAAAFPPYTQHYDYPSRS</sequence>
<feature type="region of interest" description="Disordered" evidence="1">
    <location>
        <begin position="1"/>
        <end position="30"/>
    </location>
</feature>
<evidence type="ECO:0000313" key="2">
    <source>
        <dbReference type="EMBL" id="KAE8264752.1"/>
    </source>
</evidence>
<comment type="caution">
    <text evidence="2">The sequence shown here is derived from an EMBL/GenBank/DDBJ whole genome shotgun (WGS) entry which is preliminary data.</text>
</comment>
<feature type="region of interest" description="Disordered" evidence="1">
    <location>
        <begin position="44"/>
        <end position="186"/>
    </location>
</feature>
<feature type="compositionally biased region" description="Polar residues" evidence="1">
    <location>
        <begin position="206"/>
        <end position="239"/>
    </location>
</feature>
<protein>
    <submittedName>
        <fullName evidence="2">Uncharacterized protein</fullName>
    </submittedName>
</protein>
<feature type="region of interest" description="Disordered" evidence="1">
    <location>
        <begin position="394"/>
        <end position="418"/>
    </location>
</feature>
<evidence type="ECO:0000256" key="1">
    <source>
        <dbReference type="SAM" id="MobiDB-lite"/>
    </source>
</evidence>
<organism evidence="2 3">
    <name type="scientific">Tilletia walkeri</name>
    <dbReference type="NCBI Taxonomy" id="117179"/>
    <lineage>
        <taxon>Eukaryota</taxon>
        <taxon>Fungi</taxon>
        <taxon>Dikarya</taxon>
        <taxon>Basidiomycota</taxon>
        <taxon>Ustilaginomycotina</taxon>
        <taxon>Exobasidiomycetes</taxon>
        <taxon>Tilletiales</taxon>
        <taxon>Tilletiaceae</taxon>
        <taxon>Tilletia</taxon>
    </lineage>
</organism>
<proteinExistence type="predicted"/>
<feature type="region of interest" description="Disordered" evidence="1">
    <location>
        <begin position="271"/>
        <end position="341"/>
    </location>
</feature>
<accession>A0A8X7N4L0</accession>
<feature type="compositionally biased region" description="Low complexity" evidence="1">
    <location>
        <begin position="106"/>
        <end position="118"/>
    </location>
</feature>